<proteinExistence type="predicted"/>
<dbReference type="Gene3D" id="2.130.10.10">
    <property type="entry name" value="YVTN repeat-like/Quinoprotein amine dehydrogenase"/>
    <property type="match status" value="1"/>
</dbReference>
<evidence type="ECO:0000256" key="8">
    <source>
        <dbReference type="ARBA" id="ARBA00022989"/>
    </source>
</evidence>
<keyword evidence="3" id="KW-0853">WD repeat</keyword>
<evidence type="ECO:0008006" key="14">
    <source>
        <dbReference type="Google" id="ProtNLM"/>
    </source>
</evidence>
<organism evidence="12 13">
    <name type="scientific">Carnegiea gigantea</name>
    <dbReference type="NCBI Taxonomy" id="171969"/>
    <lineage>
        <taxon>Eukaryota</taxon>
        <taxon>Viridiplantae</taxon>
        <taxon>Streptophyta</taxon>
        <taxon>Embryophyta</taxon>
        <taxon>Tracheophyta</taxon>
        <taxon>Spermatophyta</taxon>
        <taxon>Magnoliopsida</taxon>
        <taxon>eudicotyledons</taxon>
        <taxon>Gunneridae</taxon>
        <taxon>Pentapetalae</taxon>
        <taxon>Caryophyllales</taxon>
        <taxon>Cactineae</taxon>
        <taxon>Cactaceae</taxon>
        <taxon>Cactoideae</taxon>
        <taxon>Echinocereeae</taxon>
        <taxon>Carnegiea</taxon>
    </lineage>
</organism>
<dbReference type="SUPFAM" id="SSF50978">
    <property type="entry name" value="WD40 repeat-like"/>
    <property type="match status" value="1"/>
</dbReference>
<dbReference type="SMART" id="SM00320">
    <property type="entry name" value="WD40"/>
    <property type="match status" value="4"/>
</dbReference>
<evidence type="ECO:0000256" key="2">
    <source>
        <dbReference type="ARBA" id="ARBA00022448"/>
    </source>
</evidence>
<dbReference type="InterPro" id="IPR045260">
    <property type="entry name" value="Sec12-like"/>
</dbReference>
<dbReference type="GO" id="GO:0003400">
    <property type="term" value="P:regulation of COPII vesicle coating"/>
    <property type="evidence" value="ECO:0007669"/>
    <property type="project" value="TreeGrafter"/>
</dbReference>
<comment type="subcellular location">
    <subcellularLocation>
        <location evidence="1">Endoplasmic reticulum membrane</location>
        <topology evidence="1">Single-pass membrane protein</topology>
    </subcellularLocation>
</comment>
<dbReference type="Pfam" id="PF00400">
    <property type="entry name" value="WD40"/>
    <property type="match status" value="2"/>
</dbReference>
<reference evidence="12" key="1">
    <citation type="submission" date="2022-04" db="EMBL/GenBank/DDBJ databases">
        <title>Carnegiea gigantea Genome sequencing and assembly v2.</title>
        <authorList>
            <person name="Copetti D."/>
            <person name="Sanderson M.J."/>
            <person name="Burquez A."/>
            <person name="Wojciechowski M.F."/>
        </authorList>
    </citation>
    <scope>NUCLEOTIDE SEQUENCE</scope>
    <source>
        <strain evidence="12">SGP5-SGP5p</strain>
        <tissue evidence="12">Aerial part</tissue>
    </source>
</reference>
<keyword evidence="5" id="KW-0677">Repeat</keyword>
<feature type="region of interest" description="Disordered" evidence="10">
    <location>
        <begin position="48"/>
        <end position="75"/>
    </location>
</feature>
<feature type="transmembrane region" description="Helical" evidence="11">
    <location>
        <begin position="408"/>
        <end position="431"/>
    </location>
</feature>
<dbReference type="InterPro" id="IPR001680">
    <property type="entry name" value="WD40_rpt"/>
</dbReference>
<keyword evidence="8 11" id="KW-1133">Transmembrane helix</keyword>
<dbReference type="GO" id="GO:0015031">
    <property type="term" value="P:protein transport"/>
    <property type="evidence" value="ECO:0007669"/>
    <property type="project" value="UniProtKB-KW"/>
</dbReference>
<dbReference type="Proteomes" id="UP001153076">
    <property type="component" value="Unassembled WGS sequence"/>
</dbReference>
<dbReference type="OrthoDB" id="538223at2759"/>
<dbReference type="AlphaFoldDB" id="A0A9Q1GWX8"/>
<dbReference type="PANTHER" id="PTHR23284">
    <property type="entry name" value="PROLACTIN REGULATORY ELEMENT BINDING PROTEIN"/>
    <property type="match status" value="1"/>
</dbReference>
<evidence type="ECO:0000256" key="6">
    <source>
        <dbReference type="ARBA" id="ARBA00022824"/>
    </source>
</evidence>
<dbReference type="InterPro" id="IPR015943">
    <property type="entry name" value="WD40/YVTN_repeat-like_dom_sf"/>
</dbReference>
<keyword evidence="4 11" id="KW-0812">Transmembrane</keyword>
<evidence type="ECO:0000256" key="4">
    <source>
        <dbReference type="ARBA" id="ARBA00022692"/>
    </source>
</evidence>
<comment type="caution">
    <text evidence="12">The sequence shown here is derived from an EMBL/GenBank/DDBJ whole genome shotgun (WGS) entry which is preliminary data.</text>
</comment>
<evidence type="ECO:0000256" key="5">
    <source>
        <dbReference type="ARBA" id="ARBA00022737"/>
    </source>
</evidence>
<evidence type="ECO:0000256" key="11">
    <source>
        <dbReference type="SAM" id="Phobius"/>
    </source>
</evidence>
<dbReference type="EMBL" id="JAKOGI010001220">
    <property type="protein sequence ID" value="KAJ8426916.1"/>
    <property type="molecule type" value="Genomic_DNA"/>
</dbReference>
<dbReference type="GO" id="GO:0005085">
    <property type="term" value="F:guanyl-nucleotide exchange factor activity"/>
    <property type="evidence" value="ECO:0007669"/>
    <property type="project" value="InterPro"/>
</dbReference>
<protein>
    <recommendedName>
        <fullName evidence="14">SEC12-like protein 1</fullName>
    </recommendedName>
</protein>
<evidence type="ECO:0000256" key="10">
    <source>
        <dbReference type="SAM" id="MobiDB-lite"/>
    </source>
</evidence>
<keyword evidence="7" id="KW-0653">Protein transport</keyword>
<keyword evidence="6" id="KW-0256">Endoplasmic reticulum</keyword>
<dbReference type="InterPro" id="IPR036322">
    <property type="entry name" value="WD40_repeat_dom_sf"/>
</dbReference>
<evidence type="ECO:0000256" key="7">
    <source>
        <dbReference type="ARBA" id="ARBA00022927"/>
    </source>
</evidence>
<dbReference type="GO" id="GO:0005789">
    <property type="term" value="C:endoplasmic reticulum membrane"/>
    <property type="evidence" value="ECO:0007669"/>
    <property type="project" value="UniProtKB-SubCell"/>
</dbReference>
<evidence type="ECO:0000256" key="9">
    <source>
        <dbReference type="ARBA" id="ARBA00023136"/>
    </source>
</evidence>
<gene>
    <name evidence="12" type="ORF">Cgig2_014382</name>
</gene>
<keyword evidence="9 11" id="KW-0472">Membrane</keyword>
<evidence type="ECO:0000313" key="12">
    <source>
        <dbReference type="EMBL" id="KAJ8426916.1"/>
    </source>
</evidence>
<keyword evidence="13" id="KW-1185">Reference proteome</keyword>
<keyword evidence="2" id="KW-0813">Transport</keyword>
<dbReference type="FunFam" id="2.130.10.10:FF:000435">
    <property type="entry name" value="SEC12-like protein 1"/>
    <property type="match status" value="1"/>
</dbReference>
<name>A0A9Q1GWX8_9CARY</name>
<dbReference type="GO" id="GO:0006888">
    <property type="term" value="P:endoplasmic reticulum to Golgi vesicle-mediated transport"/>
    <property type="evidence" value="ECO:0007669"/>
    <property type="project" value="TreeGrafter"/>
</dbReference>
<accession>A0A9Q1GWX8</accession>
<feature type="compositionally biased region" description="Polar residues" evidence="10">
    <location>
        <begin position="48"/>
        <end position="61"/>
    </location>
</feature>
<evidence type="ECO:0000313" key="13">
    <source>
        <dbReference type="Proteomes" id="UP001153076"/>
    </source>
</evidence>
<evidence type="ECO:0000256" key="3">
    <source>
        <dbReference type="ARBA" id="ARBA00022574"/>
    </source>
</evidence>
<sequence length="469" mass="52224">MCPLTFDSYVLRHHHRCTPAKIQTPTSPVPLFSSTKIDTIAVSKHENQSNISSSLSVANPKTTRKRPRQLEPRREKNLGCKSPVMEDQRTATCGKWIKRPENVNLIVLGKSFKSSKSVLEIFSYDPITTSLSSSPLAAHDIEVGETIGIAVHPNGDEIVCATSSGDCKVFELHVEETCMKLLAKEAPPLQGVGRQKCVAFSIDGSKLAMGGEDGHLRIFEWPTMRIILHESKAHKSFRDMDFRDSNKSRVLMSLDSEFLASTSTDGSARVWNANEGVPEEKIELCCFSKDGTKPFLFCTVGKGDKSVMGVWDMSTWNRIGHKTLLKKPASVMSTSVDGKYLALGSKDGDFCVVEVKRMQISHWSKRLHPGTSIVSLEFCPAERLVLTTTKEWGAKVTRLTVPADWKEWQVYMLLLGLFLASAVVFYVFYLVSDSFWNLPVANQPARPNIDTILDDTHPFDDDPLGQLDL</sequence>
<evidence type="ECO:0000256" key="1">
    <source>
        <dbReference type="ARBA" id="ARBA00004389"/>
    </source>
</evidence>
<dbReference type="PANTHER" id="PTHR23284:SF2">
    <property type="entry name" value="SEC12-LIKE PROTEIN 1"/>
    <property type="match status" value="1"/>
</dbReference>